<organism evidence="1 2">
    <name type="scientific">Armillaria tabescens</name>
    <name type="common">Ringless honey mushroom</name>
    <name type="synonym">Agaricus tabescens</name>
    <dbReference type="NCBI Taxonomy" id="1929756"/>
    <lineage>
        <taxon>Eukaryota</taxon>
        <taxon>Fungi</taxon>
        <taxon>Dikarya</taxon>
        <taxon>Basidiomycota</taxon>
        <taxon>Agaricomycotina</taxon>
        <taxon>Agaricomycetes</taxon>
        <taxon>Agaricomycetidae</taxon>
        <taxon>Agaricales</taxon>
        <taxon>Marasmiineae</taxon>
        <taxon>Physalacriaceae</taxon>
        <taxon>Desarmillaria</taxon>
    </lineage>
</organism>
<proteinExistence type="predicted"/>
<name>A0AA39MTX3_ARMTA</name>
<reference evidence="1" key="1">
    <citation type="submission" date="2023-06" db="EMBL/GenBank/DDBJ databases">
        <authorList>
            <consortium name="Lawrence Berkeley National Laboratory"/>
            <person name="Ahrendt S."/>
            <person name="Sahu N."/>
            <person name="Indic B."/>
            <person name="Wong-Bajracharya J."/>
            <person name="Merenyi Z."/>
            <person name="Ke H.-M."/>
            <person name="Monk M."/>
            <person name="Kocsube S."/>
            <person name="Drula E."/>
            <person name="Lipzen A."/>
            <person name="Balint B."/>
            <person name="Henrissat B."/>
            <person name="Andreopoulos B."/>
            <person name="Martin F.M."/>
            <person name="Harder C.B."/>
            <person name="Rigling D."/>
            <person name="Ford K.L."/>
            <person name="Foster G.D."/>
            <person name="Pangilinan J."/>
            <person name="Papanicolaou A."/>
            <person name="Barry K."/>
            <person name="LaButti K."/>
            <person name="Viragh M."/>
            <person name="Koriabine M."/>
            <person name="Yan M."/>
            <person name="Riley R."/>
            <person name="Champramary S."/>
            <person name="Plett K.L."/>
            <person name="Tsai I.J."/>
            <person name="Slot J."/>
            <person name="Sipos G."/>
            <person name="Plett J."/>
            <person name="Nagy L.G."/>
            <person name="Grigoriev I.V."/>
        </authorList>
    </citation>
    <scope>NUCLEOTIDE SEQUENCE</scope>
    <source>
        <strain evidence="1">CCBAS 213</strain>
    </source>
</reference>
<dbReference type="GeneID" id="85357893"/>
<dbReference type="EMBL" id="JAUEPS010000049">
    <property type="protein sequence ID" value="KAK0445670.1"/>
    <property type="molecule type" value="Genomic_DNA"/>
</dbReference>
<gene>
    <name evidence="1" type="ORF">EV420DRAFT_1572133</name>
</gene>
<sequence>MRKWKGSTKSGFGLISVAAAVYGRNGLSRMVVTGTHRTVNRTVPCSLALATVRTRIRVCHTYPLYYGYGAHP</sequence>
<dbReference type="AlphaFoldDB" id="A0AA39MTX3"/>
<evidence type="ECO:0000313" key="2">
    <source>
        <dbReference type="Proteomes" id="UP001175211"/>
    </source>
</evidence>
<evidence type="ECO:0000313" key="1">
    <source>
        <dbReference type="EMBL" id="KAK0445670.1"/>
    </source>
</evidence>
<keyword evidence="2" id="KW-1185">Reference proteome</keyword>
<dbReference type="Proteomes" id="UP001175211">
    <property type="component" value="Unassembled WGS sequence"/>
</dbReference>
<dbReference type="RefSeq" id="XP_060325574.1">
    <property type="nucleotide sequence ID" value="XM_060474345.1"/>
</dbReference>
<comment type="caution">
    <text evidence="1">The sequence shown here is derived from an EMBL/GenBank/DDBJ whole genome shotgun (WGS) entry which is preliminary data.</text>
</comment>
<accession>A0AA39MTX3</accession>
<protein>
    <submittedName>
        <fullName evidence="1">Uncharacterized protein</fullName>
    </submittedName>
</protein>